<dbReference type="PANTHER" id="PTHR34315:SF1">
    <property type="entry name" value="INTRADIOL RING-CLEAVAGE DIOXYGENASES DOMAIN-CONTAINING PROTEIN-RELATED"/>
    <property type="match status" value="1"/>
</dbReference>
<feature type="region of interest" description="Disordered" evidence="1">
    <location>
        <begin position="313"/>
        <end position="338"/>
    </location>
</feature>
<evidence type="ECO:0000256" key="1">
    <source>
        <dbReference type="SAM" id="MobiDB-lite"/>
    </source>
</evidence>
<gene>
    <name evidence="3" type="ORF">P8192_00720</name>
</gene>
<keyword evidence="4" id="KW-1185">Reference proteome</keyword>
<evidence type="ECO:0000313" key="3">
    <source>
        <dbReference type="EMBL" id="WFP16683.1"/>
    </source>
</evidence>
<feature type="region of interest" description="Disordered" evidence="1">
    <location>
        <begin position="1"/>
        <end position="56"/>
    </location>
</feature>
<organism evidence="3 4">
    <name type="scientific">Citricoccus muralis</name>
    <dbReference type="NCBI Taxonomy" id="169134"/>
    <lineage>
        <taxon>Bacteria</taxon>
        <taxon>Bacillati</taxon>
        <taxon>Actinomycetota</taxon>
        <taxon>Actinomycetes</taxon>
        <taxon>Micrococcales</taxon>
        <taxon>Micrococcaceae</taxon>
        <taxon>Citricoccus</taxon>
    </lineage>
</organism>
<dbReference type="SUPFAM" id="SSF49482">
    <property type="entry name" value="Aromatic compound dioxygenase"/>
    <property type="match status" value="1"/>
</dbReference>
<feature type="region of interest" description="Disordered" evidence="1">
    <location>
        <begin position="98"/>
        <end position="122"/>
    </location>
</feature>
<evidence type="ECO:0000313" key="4">
    <source>
        <dbReference type="Proteomes" id="UP001219037"/>
    </source>
</evidence>
<dbReference type="PANTHER" id="PTHR34315">
    <property type="match status" value="1"/>
</dbReference>
<name>A0ABY8H7P2_9MICC</name>
<dbReference type="InterPro" id="IPR015889">
    <property type="entry name" value="Intradiol_dOase_core"/>
</dbReference>
<feature type="compositionally biased region" description="Basic residues" evidence="1">
    <location>
        <begin position="1"/>
        <end position="10"/>
    </location>
</feature>
<reference evidence="3 4" key="1">
    <citation type="submission" date="2023-04" db="EMBL/GenBank/DDBJ databases">
        <title>Funneling lignin-derived compounds into biodiesel using alkali-halophilic Citricoccus sp. P2.</title>
        <authorList>
            <person name="Luo C.-B."/>
        </authorList>
    </citation>
    <scope>NUCLEOTIDE SEQUENCE [LARGE SCALE GENOMIC DNA]</scope>
    <source>
        <strain evidence="3 4">P2</strain>
    </source>
</reference>
<feature type="domain" description="Intradiol ring-cleavage dioxygenases" evidence="2">
    <location>
        <begin position="144"/>
        <end position="220"/>
    </location>
</feature>
<feature type="compositionally biased region" description="Gly residues" evidence="1">
    <location>
        <begin position="320"/>
        <end position="332"/>
    </location>
</feature>
<sequence>MTPLFRSRRRATPEHAENPRYTAYPTASEHDALTSDAASGAAPTFEGRPLDRPHEDVEDQGLAFDLTTAISRRRALGVFGIGAGALALAACAPTSSSSTSAADFTEEMPGETAGPYPGDGSNGQDVLEISGVERSDIRSSIDGGTTADGVKMILTMNIVDMVNSNGPMTGAAVYIWHCDAVGEYSMYSTGLENETYLRGVQVVGDDGTVTFTTIFPGCYAGRWPHIHFEVFPDIDSITDATHAVLTSQIALPEEASTAVYADSRYTGSAQNLSGVTLETDNVFSDGWELQVPEISGSVSSGYTVRIDVPIDTSTESEVGGMPGGGGAQGAPGGAPPST</sequence>
<dbReference type="EMBL" id="CP121252">
    <property type="protein sequence ID" value="WFP16683.1"/>
    <property type="molecule type" value="Genomic_DNA"/>
</dbReference>
<dbReference type="Gene3D" id="2.60.130.10">
    <property type="entry name" value="Aromatic compound dioxygenase"/>
    <property type="match status" value="1"/>
</dbReference>
<protein>
    <submittedName>
        <fullName evidence="3">3,4-dioxygenase subunit beta</fullName>
    </submittedName>
</protein>
<proteinExistence type="predicted"/>
<dbReference type="InterPro" id="IPR000627">
    <property type="entry name" value="Intradiol_dOase_C"/>
</dbReference>
<accession>A0ABY8H7P2</accession>
<dbReference type="RefSeq" id="WP_278157781.1">
    <property type="nucleotide sequence ID" value="NZ_CP121252.1"/>
</dbReference>
<evidence type="ECO:0000259" key="2">
    <source>
        <dbReference type="Pfam" id="PF00775"/>
    </source>
</evidence>
<dbReference type="Pfam" id="PF00775">
    <property type="entry name" value="Dioxygenase_C"/>
    <property type="match status" value="1"/>
</dbReference>
<dbReference type="Proteomes" id="UP001219037">
    <property type="component" value="Chromosome"/>
</dbReference>